<evidence type="ECO:0000313" key="4">
    <source>
        <dbReference type="Proteomes" id="UP000322873"/>
    </source>
</evidence>
<sequence>MKQTGEDPSINIYSGGGRPEKGITDQASQRILNISPQLPLPASAHNKSPTTTAQRDLRKARRYSKENHLSTSSGVWVELCQAAGRRLSNTEFDHANPGSPSGYFDGEDSKENNTGRKSVPPSPPAGRIQGSPMTPTKLNIQRQSRQSQIESEDSTVWESHKPHEHDHSQQSVFLPVTAEMPYRTPPPPPTTNTEPSQEQELRTSGELSSASRTSSENSSGYQTRLGNGIPERLDENEADADEQSVPQLQYYHQTSMTPNHRASMPIGPSSNDFADAGALVNRHLTPNSTYGRHSSNNSSQRPLSAYSDLGGRNRSPVNGPNSPTWNGRAGSANSGRSGDRPMSYIDLANMPYTRQHAPGPISLDNSQLRTVVGSNASLLSAQKTLEMYRQNAKKSSSSEIQYSFAIFLIQAAQEAGLNVEDDTPRKASPKPGRNSPYVENEPATPQNLLREAKSILQKLADRGYPFAQYYLADGYSSGLFSKGKPDHNTAFPLFVSASKHGHAESGYRAALCYEFGWGCRIDAAKAVQFYRAAAAKNHPGAMTRLGRACLSGDLGFDRYKEGLKWLKRATESADTQYNAAPYHLGLLYETGYGEDLFKDEAYAAELFTQAAELGNADASFKLGDAYEHGKLSCPRDPALSVHFYNGAAEAGNPHAMMALCAWYLVGAEPVLEKDENEAYEWARRAAELNLTKAEYAMGYFTEMGIGCRRDPLEANVLYVKAAESGDERAKHRLAKIRAAASGGTPMEVAPPRNSAKIKKDASVVNKPGKDEKECVDDSTAPISFKRLIIIRTTTWDLSQVTWLRLLTIGRRGLVGIEGHHSNELGKGGFFSRLKRCMRGVFFQYNEGRLFNVSSFLKDSRSLFLSIALMVFAFG</sequence>
<evidence type="ECO:0000256" key="1">
    <source>
        <dbReference type="ARBA" id="ARBA00022737"/>
    </source>
</evidence>
<feature type="compositionally biased region" description="Polar residues" evidence="2">
    <location>
        <begin position="315"/>
        <end position="325"/>
    </location>
</feature>
<dbReference type="EMBL" id="VICG01000001">
    <property type="protein sequence ID" value="KAA8576310.1"/>
    <property type="molecule type" value="Genomic_DNA"/>
</dbReference>
<feature type="compositionally biased region" description="Low complexity" evidence="2">
    <location>
        <begin position="326"/>
        <end position="336"/>
    </location>
</feature>
<dbReference type="VEuPathDB" id="FungiDB:MFRU_009g02020"/>
<dbReference type="AlphaFoldDB" id="A0A5M9K5X3"/>
<keyword evidence="4" id="KW-1185">Reference proteome</keyword>
<feature type="compositionally biased region" description="Low complexity" evidence="2">
    <location>
        <begin position="140"/>
        <end position="149"/>
    </location>
</feature>
<feature type="compositionally biased region" description="Low complexity" evidence="2">
    <location>
        <begin position="204"/>
        <end position="220"/>
    </location>
</feature>
<dbReference type="Proteomes" id="UP000322873">
    <property type="component" value="Unassembled WGS sequence"/>
</dbReference>
<comment type="caution">
    <text evidence="3">The sequence shown here is derived from an EMBL/GenBank/DDBJ whole genome shotgun (WGS) entry which is preliminary data.</text>
</comment>
<dbReference type="InterPro" id="IPR006597">
    <property type="entry name" value="Sel1-like"/>
</dbReference>
<feature type="compositionally biased region" description="Polar residues" evidence="2">
    <location>
        <begin position="284"/>
        <end position="302"/>
    </location>
</feature>
<organism evidence="3 4">
    <name type="scientific">Monilinia fructicola</name>
    <name type="common">Brown rot fungus</name>
    <name type="synonym">Ciboria fructicola</name>
    <dbReference type="NCBI Taxonomy" id="38448"/>
    <lineage>
        <taxon>Eukaryota</taxon>
        <taxon>Fungi</taxon>
        <taxon>Dikarya</taxon>
        <taxon>Ascomycota</taxon>
        <taxon>Pezizomycotina</taxon>
        <taxon>Leotiomycetes</taxon>
        <taxon>Helotiales</taxon>
        <taxon>Sclerotiniaceae</taxon>
        <taxon>Monilinia</taxon>
    </lineage>
</organism>
<dbReference type="InterPro" id="IPR051726">
    <property type="entry name" value="Chitin_Synth_Reg"/>
</dbReference>
<feature type="compositionally biased region" description="Polar residues" evidence="2">
    <location>
        <begin position="45"/>
        <end position="54"/>
    </location>
</feature>
<keyword evidence="1" id="KW-0677">Repeat</keyword>
<proteinExistence type="predicted"/>
<dbReference type="Pfam" id="PF08238">
    <property type="entry name" value="Sel1"/>
    <property type="match status" value="7"/>
</dbReference>
<accession>A0A5M9K5X3</accession>
<dbReference type="InterPro" id="IPR011990">
    <property type="entry name" value="TPR-like_helical_dom_sf"/>
</dbReference>
<feature type="compositionally biased region" description="Polar residues" evidence="2">
    <location>
        <begin position="25"/>
        <end position="36"/>
    </location>
</feature>
<feature type="region of interest" description="Disordered" evidence="2">
    <location>
        <begin position="1"/>
        <end position="68"/>
    </location>
</feature>
<feature type="compositionally biased region" description="Basic and acidic residues" evidence="2">
    <location>
        <begin position="158"/>
        <end position="168"/>
    </location>
</feature>
<feature type="region of interest" description="Disordered" evidence="2">
    <location>
        <begin position="418"/>
        <end position="444"/>
    </location>
</feature>
<dbReference type="SUPFAM" id="SSF81901">
    <property type="entry name" value="HCP-like"/>
    <property type="match status" value="1"/>
</dbReference>
<reference evidence="3 4" key="1">
    <citation type="submission" date="2019-06" db="EMBL/GenBank/DDBJ databases">
        <title>Genome Sequence of the Brown Rot Fungal Pathogen Monilinia fructicola.</title>
        <authorList>
            <person name="De Miccolis Angelini R.M."/>
            <person name="Landi L."/>
            <person name="Abate D."/>
            <person name="Pollastro S."/>
            <person name="Romanazzi G."/>
            <person name="Faretra F."/>
        </authorList>
    </citation>
    <scope>NUCLEOTIDE SEQUENCE [LARGE SCALE GENOMIC DNA]</scope>
    <source>
        <strain evidence="3 4">Mfrc123</strain>
    </source>
</reference>
<dbReference type="SMART" id="SM00671">
    <property type="entry name" value="SEL1"/>
    <property type="match status" value="7"/>
</dbReference>
<evidence type="ECO:0000313" key="3">
    <source>
        <dbReference type="EMBL" id="KAA8576310.1"/>
    </source>
</evidence>
<dbReference type="Gene3D" id="1.25.40.10">
    <property type="entry name" value="Tetratricopeptide repeat domain"/>
    <property type="match status" value="2"/>
</dbReference>
<dbReference type="PANTHER" id="PTHR46430:SF1">
    <property type="entry name" value="CHITIN SYNTHASE REGULATOR SKT5-RELATED"/>
    <property type="match status" value="1"/>
</dbReference>
<evidence type="ECO:0000256" key="2">
    <source>
        <dbReference type="SAM" id="MobiDB-lite"/>
    </source>
</evidence>
<dbReference type="PANTHER" id="PTHR46430">
    <property type="entry name" value="PROTEIN SKT5-RELATED"/>
    <property type="match status" value="1"/>
</dbReference>
<name>A0A5M9K5X3_MONFR</name>
<feature type="region of interest" description="Disordered" evidence="2">
    <location>
        <begin position="90"/>
        <end position="229"/>
    </location>
</feature>
<protein>
    <submittedName>
        <fullName evidence="3">Uncharacterized protein</fullName>
    </submittedName>
</protein>
<gene>
    <name evidence="3" type="ORF">EYC84_006446</name>
</gene>
<feature type="region of interest" description="Disordered" evidence="2">
    <location>
        <begin position="284"/>
        <end position="344"/>
    </location>
</feature>